<organism evidence="3 4">
    <name type="scientific">Trichuris muris</name>
    <name type="common">Mouse whipworm</name>
    <dbReference type="NCBI Taxonomy" id="70415"/>
    <lineage>
        <taxon>Eukaryota</taxon>
        <taxon>Metazoa</taxon>
        <taxon>Ecdysozoa</taxon>
        <taxon>Nematoda</taxon>
        <taxon>Enoplea</taxon>
        <taxon>Dorylaimia</taxon>
        <taxon>Trichinellida</taxon>
        <taxon>Trichuridae</taxon>
        <taxon>Trichuris</taxon>
    </lineage>
</organism>
<feature type="transmembrane region" description="Helical" evidence="2">
    <location>
        <begin position="12"/>
        <end position="35"/>
    </location>
</feature>
<keyword evidence="2" id="KW-1133">Transmembrane helix</keyword>
<evidence type="ECO:0000313" key="3">
    <source>
        <dbReference type="Proteomes" id="UP000046395"/>
    </source>
</evidence>
<accession>A0A5S6R011</accession>
<proteinExistence type="predicted"/>
<evidence type="ECO:0000256" key="1">
    <source>
        <dbReference type="SAM" id="MobiDB-lite"/>
    </source>
</evidence>
<keyword evidence="2" id="KW-0812">Transmembrane</keyword>
<keyword evidence="3" id="KW-1185">Reference proteome</keyword>
<sequence length="133" mass="14275">MNAAKGGSAQRLLACSFAAMKSMTTILIVFAVAMISESSCYWYAGYWPWGGYGYPYGYPGAYPGSWGWGWGWPRTAKKAAASVPDDPKLDQAHPYATPFDVDAPPEAVKQLLPLDTPAPKGGRPTTNAEAQPN</sequence>
<feature type="region of interest" description="Disordered" evidence="1">
    <location>
        <begin position="81"/>
        <end position="133"/>
    </location>
</feature>
<evidence type="ECO:0000256" key="2">
    <source>
        <dbReference type="SAM" id="Phobius"/>
    </source>
</evidence>
<protein>
    <submittedName>
        <fullName evidence="4">Sulfur globule protein CV3</fullName>
    </submittedName>
</protein>
<name>A0A5S6R011_TRIMR</name>
<keyword evidence="2" id="KW-0472">Membrane</keyword>
<feature type="compositionally biased region" description="Polar residues" evidence="1">
    <location>
        <begin position="124"/>
        <end position="133"/>
    </location>
</feature>
<dbReference type="AlphaFoldDB" id="A0A5S6R011"/>
<dbReference type="Proteomes" id="UP000046395">
    <property type="component" value="Unassembled WGS sequence"/>
</dbReference>
<evidence type="ECO:0000313" key="4">
    <source>
        <dbReference type="WBParaSite" id="TMUE_3000012497.1"/>
    </source>
</evidence>
<reference evidence="4" key="1">
    <citation type="submission" date="2019-12" db="UniProtKB">
        <authorList>
            <consortium name="WormBaseParasite"/>
        </authorList>
    </citation>
    <scope>IDENTIFICATION</scope>
</reference>
<dbReference type="WBParaSite" id="TMUE_3000012497.1">
    <property type="protein sequence ID" value="TMUE_3000012497.1"/>
    <property type="gene ID" value="WBGene00289408"/>
</dbReference>